<dbReference type="EMBL" id="JAULSR010000001">
    <property type="protein sequence ID" value="KAK0635956.1"/>
    <property type="molecule type" value="Genomic_DNA"/>
</dbReference>
<dbReference type="InterPro" id="IPR021851">
    <property type="entry name" value="DUF3455"/>
</dbReference>
<protein>
    <recommendedName>
        <fullName evidence="4">Malate dehydrogenase</fullName>
    </recommendedName>
</protein>
<organism evidence="2 3">
    <name type="scientific">Bombardia bombarda</name>
    <dbReference type="NCBI Taxonomy" id="252184"/>
    <lineage>
        <taxon>Eukaryota</taxon>
        <taxon>Fungi</taxon>
        <taxon>Dikarya</taxon>
        <taxon>Ascomycota</taxon>
        <taxon>Pezizomycotina</taxon>
        <taxon>Sordariomycetes</taxon>
        <taxon>Sordariomycetidae</taxon>
        <taxon>Sordariales</taxon>
        <taxon>Lasiosphaeriaceae</taxon>
        <taxon>Bombardia</taxon>
    </lineage>
</organism>
<dbReference type="Pfam" id="PF11937">
    <property type="entry name" value="DUF3455"/>
    <property type="match status" value="1"/>
</dbReference>
<evidence type="ECO:0008006" key="4">
    <source>
        <dbReference type="Google" id="ProtNLM"/>
    </source>
</evidence>
<evidence type="ECO:0000313" key="2">
    <source>
        <dbReference type="EMBL" id="KAK0635956.1"/>
    </source>
</evidence>
<comment type="caution">
    <text evidence="2">The sequence shown here is derived from an EMBL/GenBank/DDBJ whole genome shotgun (WGS) entry which is preliminary data.</text>
</comment>
<dbReference type="Proteomes" id="UP001174934">
    <property type="component" value="Unassembled WGS sequence"/>
</dbReference>
<evidence type="ECO:0000313" key="3">
    <source>
        <dbReference type="Proteomes" id="UP001174934"/>
    </source>
</evidence>
<dbReference type="PANTHER" id="PTHR35567">
    <property type="entry name" value="MALATE DEHYDROGENASE (AFU_ORTHOLOGUE AFUA_2G13800)"/>
    <property type="match status" value="1"/>
</dbReference>
<gene>
    <name evidence="2" type="ORF">B0T17DRAFT_484612</name>
</gene>
<keyword evidence="1" id="KW-0732">Signal</keyword>
<sequence length="243" mass="25152">MVSAKSFLLAALAAGTYASPCKSLTPTLPGTGTTSLPAPAPTELFRRIAIGHGIQNYSCESSTSTPVQLGALAALYDVTPLYPGTPRTGLSKAAFDALPITTLYGQSIPLNLVDPTVNYNAVVGNPWVAPADLVLGGLPTIKFLGHHFFEIDNTPMFDLTAAGLKASVARNDSAAAPATADKGILGTGAVPWLQLTESNKNRSNGLNLVYRVVTAGGVAQSCLTTGAGVGSVPYTTFYWFYAA</sequence>
<dbReference type="PANTHER" id="PTHR35567:SF3">
    <property type="entry name" value="MALATE DEHYDROGENASE"/>
    <property type="match status" value="1"/>
</dbReference>
<evidence type="ECO:0000256" key="1">
    <source>
        <dbReference type="SAM" id="SignalP"/>
    </source>
</evidence>
<accession>A0AA39XL04</accession>
<name>A0AA39XL04_9PEZI</name>
<feature type="chain" id="PRO_5041452416" description="Malate dehydrogenase" evidence="1">
    <location>
        <begin position="19"/>
        <end position="243"/>
    </location>
</feature>
<keyword evidence="3" id="KW-1185">Reference proteome</keyword>
<feature type="signal peptide" evidence="1">
    <location>
        <begin position="1"/>
        <end position="18"/>
    </location>
</feature>
<reference evidence="2" key="1">
    <citation type="submission" date="2023-06" db="EMBL/GenBank/DDBJ databases">
        <title>Genome-scale phylogeny and comparative genomics of the fungal order Sordariales.</title>
        <authorList>
            <consortium name="Lawrence Berkeley National Laboratory"/>
            <person name="Hensen N."/>
            <person name="Bonometti L."/>
            <person name="Westerberg I."/>
            <person name="Brannstrom I.O."/>
            <person name="Guillou S."/>
            <person name="Cros-Aarteil S."/>
            <person name="Calhoun S."/>
            <person name="Haridas S."/>
            <person name="Kuo A."/>
            <person name="Mondo S."/>
            <person name="Pangilinan J."/>
            <person name="Riley R."/>
            <person name="LaButti K."/>
            <person name="Andreopoulos B."/>
            <person name="Lipzen A."/>
            <person name="Chen C."/>
            <person name="Yanf M."/>
            <person name="Daum C."/>
            <person name="Ng V."/>
            <person name="Clum A."/>
            <person name="Steindorff A."/>
            <person name="Ohm R."/>
            <person name="Martin F."/>
            <person name="Silar P."/>
            <person name="Natvig D."/>
            <person name="Lalanne C."/>
            <person name="Gautier V."/>
            <person name="Ament-velasquez S.L."/>
            <person name="Kruys A."/>
            <person name="Hutchinson M.I."/>
            <person name="Powell A.J."/>
            <person name="Barry K."/>
            <person name="Miller A.N."/>
            <person name="Grigoriev I.V."/>
            <person name="Debuchy R."/>
            <person name="Gladieux P."/>
            <person name="Thoren M.H."/>
            <person name="Johannesson H."/>
        </authorList>
    </citation>
    <scope>NUCLEOTIDE SEQUENCE</scope>
    <source>
        <strain evidence="2">SMH3391-2</strain>
    </source>
</reference>
<proteinExistence type="predicted"/>
<dbReference type="AlphaFoldDB" id="A0AA39XL04"/>